<dbReference type="AlphaFoldDB" id="A0A0D2JIX7"/>
<feature type="region of interest" description="Disordered" evidence="3">
    <location>
        <begin position="1"/>
        <end position="22"/>
    </location>
</feature>
<feature type="transmembrane region" description="Helical" evidence="4">
    <location>
        <begin position="389"/>
        <end position="411"/>
    </location>
</feature>
<dbReference type="InterPro" id="IPR020846">
    <property type="entry name" value="MFS_dom"/>
</dbReference>
<evidence type="ECO:0000259" key="5">
    <source>
        <dbReference type="PROSITE" id="PS50850"/>
    </source>
</evidence>
<evidence type="ECO:0000256" key="3">
    <source>
        <dbReference type="SAM" id="MobiDB-lite"/>
    </source>
</evidence>
<feature type="transmembrane region" description="Helical" evidence="4">
    <location>
        <begin position="100"/>
        <end position="118"/>
    </location>
</feature>
<feature type="domain" description="Major facilitator superfamily (MFS) profile" evidence="5">
    <location>
        <begin position="30"/>
        <end position="417"/>
    </location>
</feature>
<dbReference type="GO" id="GO:0022857">
    <property type="term" value="F:transmembrane transporter activity"/>
    <property type="evidence" value="ECO:0007669"/>
    <property type="project" value="InterPro"/>
</dbReference>
<reference evidence="6 7" key="1">
    <citation type="submission" date="2015-01" db="EMBL/GenBank/DDBJ databases">
        <title>The Genome Sequence of Rhinocladiella mackenzie CBS 650.93.</title>
        <authorList>
            <consortium name="The Broad Institute Genomics Platform"/>
            <person name="Cuomo C."/>
            <person name="de Hoog S."/>
            <person name="Gorbushina A."/>
            <person name="Stielow B."/>
            <person name="Teixiera M."/>
            <person name="Abouelleil A."/>
            <person name="Chapman S.B."/>
            <person name="Priest M."/>
            <person name="Young S.K."/>
            <person name="Wortman J."/>
            <person name="Nusbaum C."/>
            <person name="Birren B."/>
        </authorList>
    </citation>
    <scope>NUCLEOTIDE SEQUENCE [LARGE SCALE GENOMIC DNA]</scope>
    <source>
        <strain evidence="6 7">CBS 650.93</strain>
    </source>
</reference>
<feature type="transmembrane region" description="Helical" evidence="4">
    <location>
        <begin position="357"/>
        <end position="383"/>
    </location>
</feature>
<evidence type="ECO:0000256" key="1">
    <source>
        <dbReference type="ARBA" id="ARBA00004141"/>
    </source>
</evidence>
<gene>
    <name evidence="6" type="ORF">Z518_00449</name>
</gene>
<dbReference type="GO" id="GO:0016020">
    <property type="term" value="C:membrane"/>
    <property type="evidence" value="ECO:0007669"/>
    <property type="project" value="UniProtKB-SubCell"/>
</dbReference>
<dbReference type="Pfam" id="PF07690">
    <property type="entry name" value="MFS_1"/>
    <property type="match status" value="1"/>
</dbReference>
<dbReference type="EMBL" id="KN847475">
    <property type="protein sequence ID" value="KIX09370.1"/>
    <property type="molecule type" value="Genomic_DNA"/>
</dbReference>
<name>A0A0D2JIX7_9EURO</name>
<feature type="transmembrane region" description="Helical" evidence="4">
    <location>
        <begin position="322"/>
        <end position="345"/>
    </location>
</feature>
<comment type="subcellular location">
    <subcellularLocation>
        <location evidence="1">Membrane</location>
        <topology evidence="1">Multi-pass membrane protein</topology>
    </subcellularLocation>
</comment>
<sequence length="419" mass="45112">MPPEPKEEQGHEEQPPKPPGVTYPEGGTKAWLNVLGTWCVMFFTWGYLNAFGVYEAYYLHDFLGSYSPSTIAWIGSLQLFFQFAGGVVAGPVTDRWGARILIWPFSILYVVSVMLTSICKKYWQFILVQGALGGLANGLVFAPAVAVLGQYFQRRRAVALGIASSGSSLGGVIFPVMLDLMIFHTPLGFGWAVRIVGFLVLGLVLTACVTIIPRLPPRKGKYLLIHAFKNPIYSIQVAGLFLVWLGLFTPFFYLPSYSESKGLSFDLALTTIAILNAGSLVGRLSSEPLAKHLGRFNLLLMGICACGILVFCWLRVSSIGAICAFAALYGAASGFVIALFPTTLADVAPHPSEIGSYVGMALGLYGIAGLTGTPITGAMIAHYGGYSEATIFSGCVVMAGTALLLYARLIFVIDRGWKV</sequence>
<dbReference type="PROSITE" id="PS50850">
    <property type="entry name" value="MFS"/>
    <property type="match status" value="1"/>
</dbReference>
<feature type="transmembrane region" description="Helical" evidence="4">
    <location>
        <begin position="30"/>
        <end position="50"/>
    </location>
</feature>
<evidence type="ECO:0000313" key="7">
    <source>
        <dbReference type="Proteomes" id="UP000053617"/>
    </source>
</evidence>
<comment type="similarity">
    <text evidence="2">Belongs to the major facilitator superfamily. Monocarboxylate porter (TC 2.A.1.13) family.</text>
</comment>
<dbReference type="PANTHER" id="PTHR11360">
    <property type="entry name" value="MONOCARBOXYLATE TRANSPORTER"/>
    <property type="match status" value="1"/>
</dbReference>
<dbReference type="RefSeq" id="XP_013276506.1">
    <property type="nucleotide sequence ID" value="XM_013421052.1"/>
</dbReference>
<protein>
    <recommendedName>
        <fullName evidence="5">Major facilitator superfamily (MFS) profile domain-containing protein</fullName>
    </recommendedName>
</protein>
<feature type="transmembrane region" description="Helical" evidence="4">
    <location>
        <begin position="232"/>
        <end position="253"/>
    </location>
</feature>
<feature type="transmembrane region" description="Helical" evidence="4">
    <location>
        <begin position="124"/>
        <end position="148"/>
    </location>
</feature>
<evidence type="ECO:0000256" key="4">
    <source>
        <dbReference type="SAM" id="Phobius"/>
    </source>
</evidence>
<dbReference type="GeneID" id="25288520"/>
<dbReference type="InterPro" id="IPR011701">
    <property type="entry name" value="MFS"/>
</dbReference>
<feature type="compositionally biased region" description="Basic and acidic residues" evidence="3">
    <location>
        <begin position="1"/>
        <end position="15"/>
    </location>
</feature>
<dbReference type="VEuPathDB" id="FungiDB:Z518_00449"/>
<dbReference type="InterPro" id="IPR036259">
    <property type="entry name" value="MFS_trans_sf"/>
</dbReference>
<dbReference type="Proteomes" id="UP000053617">
    <property type="component" value="Unassembled WGS sequence"/>
</dbReference>
<dbReference type="CDD" id="cd17352">
    <property type="entry name" value="MFS_MCT_SLC16"/>
    <property type="match status" value="1"/>
</dbReference>
<keyword evidence="4" id="KW-0472">Membrane</keyword>
<dbReference type="InterPro" id="IPR050327">
    <property type="entry name" value="Proton-linked_MCT"/>
</dbReference>
<evidence type="ECO:0000313" key="6">
    <source>
        <dbReference type="EMBL" id="KIX09370.1"/>
    </source>
</evidence>
<feature type="transmembrane region" description="Helical" evidence="4">
    <location>
        <begin position="70"/>
        <end position="88"/>
    </location>
</feature>
<feature type="transmembrane region" description="Helical" evidence="4">
    <location>
        <begin position="189"/>
        <end position="212"/>
    </location>
</feature>
<dbReference type="SUPFAM" id="SSF103473">
    <property type="entry name" value="MFS general substrate transporter"/>
    <property type="match status" value="1"/>
</dbReference>
<keyword evidence="7" id="KW-1185">Reference proteome</keyword>
<feature type="transmembrane region" description="Helical" evidence="4">
    <location>
        <begin position="265"/>
        <end position="284"/>
    </location>
</feature>
<dbReference type="PANTHER" id="PTHR11360:SF281">
    <property type="entry name" value="ASPYRIDONES EFFLUX PROTEIN APDF-RELATED"/>
    <property type="match status" value="1"/>
</dbReference>
<organism evidence="6 7">
    <name type="scientific">Rhinocladiella mackenziei CBS 650.93</name>
    <dbReference type="NCBI Taxonomy" id="1442369"/>
    <lineage>
        <taxon>Eukaryota</taxon>
        <taxon>Fungi</taxon>
        <taxon>Dikarya</taxon>
        <taxon>Ascomycota</taxon>
        <taxon>Pezizomycotina</taxon>
        <taxon>Eurotiomycetes</taxon>
        <taxon>Chaetothyriomycetidae</taxon>
        <taxon>Chaetothyriales</taxon>
        <taxon>Herpotrichiellaceae</taxon>
        <taxon>Rhinocladiella</taxon>
    </lineage>
</organism>
<dbReference type="HOGENOM" id="CLU_001265_1_1_1"/>
<proteinExistence type="inferred from homology"/>
<dbReference type="Gene3D" id="1.20.1250.20">
    <property type="entry name" value="MFS general substrate transporter like domains"/>
    <property type="match status" value="1"/>
</dbReference>
<dbReference type="OrthoDB" id="6499973at2759"/>
<feature type="transmembrane region" description="Helical" evidence="4">
    <location>
        <begin position="296"/>
        <end position="316"/>
    </location>
</feature>
<keyword evidence="4" id="KW-0812">Transmembrane</keyword>
<keyword evidence="4" id="KW-1133">Transmembrane helix</keyword>
<evidence type="ECO:0000256" key="2">
    <source>
        <dbReference type="ARBA" id="ARBA00006727"/>
    </source>
</evidence>
<accession>A0A0D2JIX7</accession>
<feature type="transmembrane region" description="Helical" evidence="4">
    <location>
        <begin position="160"/>
        <end position="183"/>
    </location>
</feature>